<protein>
    <submittedName>
        <fullName evidence="5">GlcNAc-PI de-N-acetylase</fullName>
    </submittedName>
    <submittedName>
        <fullName evidence="6">LmbE-like deacetylase</fullName>
    </submittedName>
    <submittedName>
        <fullName evidence="4">PIG-L family deacetylase</fullName>
    </submittedName>
</protein>
<evidence type="ECO:0000313" key="1">
    <source>
        <dbReference type="EMBL" id="CDS85648.1"/>
    </source>
</evidence>
<reference evidence="4" key="3">
    <citation type="journal article" date="2018" name="Genome Biol.">
        <title>SKESA: strategic k-mer extension for scrupulous assemblies.</title>
        <authorList>
            <person name="Souvorov A."/>
            <person name="Agarwala R."/>
            <person name="Lipman D.J."/>
        </authorList>
    </citation>
    <scope>NUCLEOTIDE SEQUENCE</scope>
    <source>
        <strain evidence="4">HN1000</strain>
    </source>
</reference>
<proteinExistence type="predicted"/>
<gene>
    <name evidence="3" type="ORF">BN1095_330059</name>
    <name evidence="1" type="ORF">BN1096_520400</name>
    <name evidence="2" type="ORF">BN1097_630218</name>
    <name evidence="4" type="ORF">KRM00_003554</name>
    <name evidence="6" type="ORF">SAMEA1402399_00430</name>
    <name evidence="5" type="ORF">SAMEA3375112_02269</name>
</gene>
<dbReference type="KEGG" id="pdf:CD630DERM_23150"/>
<evidence type="ECO:0000313" key="3">
    <source>
        <dbReference type="EMBL" id="CDT13356.1"/>
    </source>
</evidence>
<dbReference type="Pfam" id="PF02585">
    <property type="entry name" value="PIG-L"/>
    <property type="match status" value="1"/>
</dbReference>
<reference evidence="5 7" key="2">
    <citation type="submission" date="2017-02" db="EMBL/GenBank/DDBJ databases">
        <authorList>
            <consortium name="Pathogen Informatics"/>
        </authorList>
    </citation>
    <scope>NUCLEOTIDE SEQUENCE [LARGE SCALE GENOMIC DNA]</scope>
    <source>
        <strain evidence="8">clo34</strain>
        <strain evidence="6">Clo34</strain>
        <strain evidence="5 7">VRECD0157</strain>
    </source>
</reference>
<evidence type="ECO:0000313" key="2">
    <source>
        <dbReference type="EMBL" id="CDS87735.1"/>
    </source>
</evidence>
<dbReference type="EMBL" id="DAEPXK010000056">
    <property type="protein sequence ID" value="HBH1544013.1"/>
    <property type="molecule type" value="Genomic_DNA"/>
</dbReference>
<organism evidence="1">
    <name type="scientific">Clostridioides difficile</name>
    <name type="common">Peptoclostridium difficile</name>
    <dbReference type="NCBI Taxonomy" id="1496"/>
    <lineage>
        <taxon>Bacteria</taxon>
        <taxon>Bacillati</taxon>
        <taxon>Bacillota</taxon>
        <taxon>Clostridia</taxon>
        <taxon>Peptostreptococcales</taxon>
        <taxon>Peptostreptococcaceae</taxon>
        <taxon>Clostridioides</taxon>
    </lineage>
</organism>
<evidence type="ECO:0000313" key="4">
    <source>
        <dbReference type="EMBL" id="HBH1544013.1"/>
    </source>
</evidence>
<accession>A0A031WJA0</accession>
<dbReference type="EMBL" id="FUPS01000007">
    <property type="protein sequence ID" value="SJS51361.1"/>
    <property type="molecule type" value="Genomic_DNA"/>
</dbReference>
<dbReference type="Gene3D" id="3.40.50.10320">
    <property type="entry name" value="LmbE-like"/>
    <property type="match status" value="1"/>
</dbReference>
<dbReference type="AlphaFoldDB" id="A0A031WJA0"/>
<dbReference type="SUPFAM" id="SSF102588">
    <property type="entry name" value="LmbE-like"/>
    <property type="match status" value="1"/>
</dbReference>
<name>A0A031WJA0_CLODI</name>
<dbReference type="InterPro" id="IPR024078">
    <property type="entry name" value="LmbE-like_dom_sf"/>
</dbReference>
<sequence>MTFKNKKFTINKYKILSIILVLCLILTAFSSYVNYSHKKFKDYVVFYVQHQDDEVLWAGSAIVNAIKERGKNHVFVVLVSTGCGISVFDKYKKYENLTNIQKSEYRNREFLASLNSLGVIRENIILLPETNTNGNTDFNYMEKIALTFEEKFKNVTHIAHTYKLDDHLQHLKNGSVIQNLYNAGKIKDAKYFVKPKFADKITFNNKIVYKAHSTEDYEKVKNACQQYKIVDELEYREGIGYKSDHKSFDKLLNNKDVPAILHTPNL</sequence>
<dbReference type="Proteomes" id="UP000411588">
    <property type="component" value="Unassembled WGS sequence"/>
</dbReference>
<evidence type="ECO:0000313" key="8">
    <source>
        <dbReference type="Proteomes" id="UP000411588"/>
    </source>
</evidence>
<dbReference type="EMBL" id="LK932994">
    <property type="protein sequence ID" value="CDT13356.1"/>
    <property type="molecule type" value="Genomic_DNA"/>
</dbReference>
<evidence type="ECO:0000313" key="6">
    <source>
        <dbReference type="EMBL" id="VFD29388.1"/>
    </source>
</evidence>
<evidence type="ECO:0000313" key="7">
    <source>
        <dbReference type="Proteomes" id="UP000189137"/>
    </source>
</evidence>
<evidence type="ECO:0000313" key="5">
    <source>
        <dbReference type="EMBL" id="SJS51361.1"/>
    </source>
</evidence>
<dbReference type="EMBL" id="LK932402">
    <property type="protein sequence ID" value="CDS87735.1"/>
    <property type="molecule type" value="Genomic_DNA"/>
</dbReference>
<dbReference type="Proteomes" id="UP000189137">
    <property type="component" value="Unassembled WGS sequence"/>
</dbReference>
<dbReference type="EMBL" id="LK932505">
    <property type="protein sequence ID" value="CDS85648.1"/>
    <property type="molecule type" value="Genomic_DNA"/>
</dbReference>
<dbReference type="PATRIC" id="fig|1496.897.peg.2905"/>
<dbReference type="InterPro" id="IPR003737">
    <property type="entry name" value="GlcNAc_PI_deacetylase-related"/>
</dbReference>
<dbReference type="EMBL" id="CAADAN010000001">
    <property type="protein sequence ID" value="VFD29388.1"/>
    <property type="molecule type" value="Genomic_DNA"/>
</dbReference>
<dbReference type="RefSeq" id="WP_004454616.1">
    <property type="nucleotide sequence ID" value="NZ_AP031492.1"/>
</dbReference>
<dbReference type="GeneID" id="66354710"/>
<dbReference type="Proteomes" id="UP000878956">
    <property type="component" value="Unassembled WGS sequence"/>
</dbReference>
<reference evidence="4" key="4">
    <citation type="submission" date="2021-06" db="EMBL/GenBank/DDBJ databases">
        <authorList>
            <consortium name="NCBI Pathogen Detection Project"/>
        </authorList>
    </citation>
    <scope>NUCLEOTIDE SEQUENCE</scope>
    <source>
        <strain evidence="4">HN1000</strain>
    </source>
</reference>
<reference evidence="1" key="1">
    <citation type="submission" date="2014-07" db="EMBL/GenBank/DDBJ databases">
        <authorList>
            <person name="Monot Marc"/>
        </authorList>
    </citation>
    <scope>NUCLEOTIDE SEQUENCE</scope>
    <source>
        <strain evidence="3">7032989</strain>
        <strain evidence="2">7032994</strain>
    </source>
</reference>